<dbReference type="STRING" id="6573.A0A210PG50"/>
<evidence type="ECO:0000256" key="5">
    <source>
        <dbReference type="ARBA" id="ARBA00093604"/>
    </source>
</evidence>
<dbReference type="GO" id="GO:0051170">
    <property type="term" value="P:import into nucleus"/>
    <property type="evidence" value="ECO:0007669"/>
    <property type="project" value="TreeGrafter"/>
</dbReference>
<feature type="domain" description="NAD(P)-binding" evidence="6">
    <location>
        <begin position="25"/>
        <end position="170"/>
    </location>
</feature>
<dbReference type="FunFam" id="3.40.50.720:FF:000271">
    <property type="entry name" value="oxidoreductase HTATIP2 isoform X1"/>
    <property type="match status" value="1"/>
</dbReference>
<dbReference type="AlphaFoldDB" id="A0A210PG50"/>
<evidence type="ECO:0000259" key="6">
    <source>
        <dbReference type="Pfam" id="PF13460"/>
    </source>
</evidence>
<dbReference type="CDD" id="cd05250">
    <property type="entry name" value="CC3_like_SDR_a"/>
    <property type="match status" value="1"/>
</dbReference>
<dbReference type="OrthoDB" id="430436at2759"/>
<evidence type="ECO:0000313" key="8">
    <source>
        <dbReference type="Proteomes" id="UP000242188"/>
    </source>
</evidence>
<organism evidence="7 8">
    <name type="scientific">Mizuhopecten yessoensis</name>
    <name type="common">Japanese scallop</name>
    <name type="synonym">Patinopecten yessoensis</name>
    <dbReference type="NCBI Taxonomy" id="6573"/>
    <lineage>
        <taxon>Eukaryota</taxon>
        <taxon>Metazoa</taxon>
        <taxon>Spiralia</taxon>
        <taxon>Lophotrochozoa</taxon>
        <taxon>Mollusca</taxon>
        <taxon>Bivalvia</taxon>
        <taxon>Autobranchia</taxon>
        <taxon>Pteriomorphia</taxon>
        <taxon>Pectinida</taxon>
        <taxon>Pectinoidea</taxon>
        <taxon>Pectinidae</taxon>
        <taxon>Mizuhopecten</taxon>
    </lineage>
</organism>
<dbReference type="Pfam" id="PF13460">
    <property type="entry name" value="NAD_binding_10"/>
    <property type="match status" value="1"/>
</dbReference>
<keyword evidence="1" id="KW-0521">NADP</keyword>
<evidence type="ECO:0000313" key="7">
    <source>
        <dbReference type="EMBL" id="OWF35470.1"/>
    </source>
</evidence>
<evidence type="ECO:0000256" key="2">
    <source>
        <dbReference type="ARBA" id="ARBA00022990"/>
    </source>
</evidence>
<evidence type="ECO:0000256" key="4">
    <source>
        <dbReference type="ARBA" id="ARBA00093483"/>
    </source>
</evidence>
<comment type="subunit">
    <text evidence="4">Monomer. Forms homodimers during oxidative stress. Interacts (via N-terminus) with elongation factor EEF1A1 (via middle-region); the interaction is direct and competes with EEF1A1 binding to guanyl-nucleotide exchange factor EEF1B2, thereby inhibiting GDP for GTP exchange and reactivation of EEF1A1. Interacts with nuclear transport receptors XPO4, IPO5/RANBP5, IPO7, IPO9 and KPNB1 as well as GCN1L1/GCN1 and LRPPRC probably through their HEAT repeats. Binds NCOA5/CIA.</text>
</comment>
<comment type="caution">
    <text evidence="7">The sequence shown here is derived from an EMBL/GenBank/DDBJ whole genome shotgun (WGS) entry which is preliminary data.</text>
</comment>
<evidence type="ECO:0000256" key="3">
    <source>
        <dbReference type="ARBA" id="ARBA00023157"/>
    </source>
</evidence>
<keyword evidence="8" id="KW-1185">Reference proteome</keyword>
<proteinExistence type="predicted"/>
<sequence length="239" mass="26743">MSEDFQNKVKQYKEMGKTAFIIGYTGECGKELVKALSKNKIFSKVVLIGRRKVEISPDPGPEFEQKVVDYDKLEEYTEAFQGNQVGYCCLGTTRHKAGKEGFIKVDRDYVLKSAEIAKSTGCQHFSVVTASTSDKNSMFLYVKTKGEVEEGLKGMGFDKLSIFRPAMLLCDRSESRLGETFARACFKPWAYLFPTVGSVPTSYVGRAMVVDTVMPGDDKIRTYSNAEIHGLIKQDNNQD</sequence>
<accession>A0A210PG50</accession>
<dbReference type="InterPro" id="IPR036291">
    <property type="entry name" value="NAD(P)-bd_dom_sf"/>
</dbReference>
<gene>
    <name evidence="7" type="ORF">KP79_PYT18410</name>
</gene>
<dbReference type="Proteomes" id="UP000242188">
    <property type="component" value="Unassembled WGS sequence"/>
</dbReference>
<keyword evidence="2" id="KW-0007">Acetylation</keyword>
<dbReference type="Gene3D" id="3.40.50.720">
    <property type="entry name" value="NAD(P)-binding Rossmann-like Domain"/>
    <property type="match status" value="1"/>
</dbReference>
<protein>
    <recommendedName>
        <fullName evidence="5">Protein HTATIP2</fullName>
    </recommendedName>
</protein>
<dbReference type="SUPFAM" id="SSF51735">
    <property type="entry name" value="NAD(P)-binding Rossmann-fold domains"/>
    <property type="match status" value="1"/>
</dbReference>
<reference evidence="7 8" key="1">
    <citation type="journal article" date="2017" name="Nat. Ecol. Evol.">
        <title>Scallop genome provides insights into evolution of bilaterian karyotype and development.</title>
        <authorList>
            <person name="Wang S."/>
            <person name="Zhang J."/>
            <person name="Jiao W."/>
            <person name="Li J."/>
            <person name="Xun X."/>
            <person name="Sun Y."/>
            <person name="Guo X."/>
            <person name="Huan P."/>
            <person name="Dong B."/>
            <person name="Zhang L."/>
            <person name="Hu X."/>
            <person name="Sun X."/>
            <person name="Wang J."/>
            <person name="Zhao C."/>
            <person name="Wang Y."/>
            <person name="Wang D."/>
            <person name="Huang X."/>
            <person name="Wang R."/>
            <person name="Lv J."/>
            <person name="Li Y."/>
            <person name="Zhang Z."/>
            <person name="Liu B."/>
            <person name="Lu W."/>
            <person name="Hui Y."/>
            <person name="Liang J."/>
            <person name="Zhou Z."/>
            <person name="Hou R."/>
            <person name="Li X."/>
            <person name="Liu Y."/>
            <person name="Li H."/>
            <person name="Ning X."/>
            <person name="Lin Y."/>
            <person name="Zhao L."/>
            <person name="Xing Q."/>
            <person name="Dou J."/>
            <person name="Li Y."/>
            <person name="Mao J."/>
            <person name="Guo H."/>
            <person name="Dou H."/>
            <person name="Li T."/>
            <person name="Mu C."/>
            <person name="Jiang W."/>
            <person name="Fu Q."/>
            <person name="Fu X."/>
            <person name="Miao Y."/>
            <person name="Liu J."/>
            <person name="Yu Q."/>
            <person name="Li R."/>
            <person name="Liao H."/>
            <person name="Li X."/>
            <person name="Kong Y."/>
            <person name="Jiang Z."/>
            <person name="Chourrout D."/>
            <person name="Li R."/>
            <person name="Bao Z."/>
        </authorList>
    </citation>
    <scope>NUCLEOTIDE SEQUENCE [LARGE SCALE GENOMIC DNA]</scope>
    <source>
        <strain evidence="7 8">PY_sf001</strain>
    </source>
</reference>
<dbReference type="InterPro" id="IPR016040">
    <property type="entry name" value="NAD(P)-bd_dom"/>
</dbReference>
<name>A0A210PG50_MIZYE</name>
<dbReference type="PANTHER" id="PTHR14097">
    <property type="entry name" value="OXIDOREDUCTASE HTATIP2"/>
    <property type="match status" value="1"/>
</dbReference>
<evidence type="ECO:0000256" key="1">
    <source>
        <dbReference type="ARBA" id="ARBA00022857"/>
    </source>
</evidence>
<dbReference type="EMBL" id="NEDP02076726">
    <property type="protein sequence ID" value="OWF35470.1"/>
    <property type="molecule type" value="Genomic_DNA"/>
</dbReference>
<dbReference type="GO" id="GO:0005737">
    <property type="term" value="C:cytoplasm"/>
    <property type="evidence" value="ECO:0007669"/>
    <property type="project" value="TreeGrafter"/>
</dbReference>
<dbReference type="GO" id="GO:0003824">
    <property type="term" value="F:catalytic activity"/>
    <property type="evidence" value="ECO:0007669"/>
    <property type="project" value="UniProtKB-ARBA"/>
</dbReference>
<keyword evidence="3" id="KW-1015">Disulfide bond</keyword>
<dbReference type="PANTHER" id="PTHR14097:SF7">
    <property type="entry name" value="OXIDOREDUCTASE HTATIP2"/>
    <property type="match status" value="1"/>
</dbReference>